<evidence type="ECO:0000256" key="13">
    <source>
        <dbReference type="RuleBase" id="RU000437"/>
    </source>
</evidence>
<keyword evidence="6 9" id="KW-0443">Lipid metabolism</keyword>
<dbReference type="AlphaFoldDB" id="A0A839UVP1"/>
<evidence type="ECO:0000256" key="2">
    <source>
        <dbReference type="ARBA" id="ARBA00022516"/>
    </source>
</evidence>
<organism evidence="18 19">
    <name type="scientific">Endobacter medicaginis</name>
    <dbReference type="NCBI Taxonomy" id="1181271"/>
    <lineage>
        <taxon>Bacteria</taxon>
        <taxon>Pseudomonadati</taxon>
        <taxon>Pseudomonadota</taxon>
        <taxon>Alphaproteobacteria</taxon>
        <taxon>Acetobacterales</taxon>
        <taxon>Acetobacteraceae</taxon>
        <taxon>Endobacter</taxon>
    </lineage>
</organism>
<feature type="binding site" evidence="9">
    <location>
        <position position="125"/>
    </location>
    <ligand>
        <name>sn-glycerol 3-phosphate</name>
        <dbReference type="ChEBI" id="CHEBI:57597"/>
    </ligand>
</feature>
<keyword evidence="7 9" id="KW-0594">Phospholipid biosynthesis</keyword>
<feature type="binding site" evidence="9">
    <location>
        <position position="233"/>
    </location>
    <ligand>
        <name>sn-glycerol 3-phosphate</name>
        <dbReference type="ChEBI" id="CHEBI:57597"/>
    </ligand>
</feature>
<feature type="binding site" evidence="9">
    <location>
        <position position="243"/>
    </location>
    <ligand>
        <name>sn-glycerol 3-phosphate</name>
        <dbReference type="ChEBI" id="CHEBI:57597"/>
    </ligand>
</feature>
<keyword evidence="3 9" id="KW-0521">NADP</keyword>
<feature type="binding site" evidence="9">
    <location>
        <position position="244"/>
    </location>
    <ligand>
        <name>sn-glycerol 3-phosphate</name>
        <dbReference type="ChEBI" id="CHEBI:57597"/>
    </ligand>
</feature>
<dbReference type="PANTHER" id="PTHR11728">
    <property type="entry name" value="GLYCEROL-3-PHOSPHATE DEHYDROGENASE"/>
    <property type="match status" value="1"/>
</dbReference>
<comment type="caution">
    <text evidence="9">Lacks conserved residue(s) required for the propagation of feature annotation.</text>
</comment>
<evidence type="ECO:0000256" key="6">
    <source>
        <dbReference type="ARBA" id="ARBA00023098"/>
    </source>
</evidence>
<keyword evidence="15" id="KW-1133">Transmembrane helix</keyword>
<comment type="similarity">
    <text evidence="1 9 13">Belongs to the NAD-dependent glycerol-3-phosphate dehydrogenase family.</text>
</comment>
<proteinExistence type="inferred from homology"/>
<keyword evidence="2 9" id="KW-0444">Lipid biosynthesis</keyword>
<evidence type="ECO:0000256" key="5">
    <source>
        <dbReference type="ARBA" id="ARBA00023027"/>
    </source>
</evidence>
<dbReference type="GO" id="GO:0006650">
    <property type="term" value="P:glycerophospholipid metabolic process"/>
    <property type="evidence" value="ECO:0007669"/>
    <property type="project" value="UniProtKB-UniRule"/>
</dbReference>
<evidence type="ECO:0000259" key="17">
    <source>
        <dbReference type="Pfam" id="PF07479"/>
    </source>
</evidence>
<keyword evidence="9" id="KW-0963">Cytoplasm</keyword>
<evidence type="ECO:0000313" key="19">
    <source>
        <dbReference type="Proteomes" id="UP000557688"/>
    </source>
</evidence>
<feature type="binding site" evidence="9">
    <location>
        <position position="245"/>
    </location>
    <ligand>
        <name>sn-glycerol 3-phosphate</name>
        <dbReference type="ChEBI" id="CHEBI:57597"/>
    </ligand>
</feature>
<feature type="binding site" evidence="9">
    <location>
        <position position="97"/>
    </location>
    <ligand>
        <name>sn-glycerol 3-phosphate</name>
        <dbReference type="ChEBI" id="CHEBI:57597"/>
    </ligand>
</feature>
<evidence type="ECO:0000256" key="8">
    <source>
        <dbReference type="ARBA" id="ARBA00023264"/>
    </source>
</evidence>
<feature type="binding site" evidence="9">
    <location>
        <position position="180"/>
    </location>
    <ligand>
        <name>sn-glycerol 3-phosphate</name>
        <dbReference type="ChEBI" id="CHEBI:57597"/>
    </ligand>
</feature>
<dbReference type="InterPro" id="IPR006109">
    <property type="entry name" value="G3P_DH_NAD-dep_C"/>
</dbReference>
<comment type="subcellular location">
    <subcellularLocation>
        <location evidence="9">Cytoplasm</location>
    </subcellularLocation>
</comment>
<dbReference type="GO" id="GO:0005975">
    <property type="term" value="P:carbohydrate metabolic process"/>
    <property type="evidence" value="ECO:0007669"/>
    <property type="project" value="InterPro"/>
</dbReference>
<dbReference type="InterPro" id="IPR013328">
    <property type="entry name" value="6PGD_dom2"/>
</dbReference>
<dbReference type="GO" id="GO:0008654">
    <property type="term" value="P:phospholipid biosynthetic process"/>
    <property type="evidence" value="ECO:0007669"/>
    <property type="project" value="UniProtKB-KW"/>
</dbReference>
<dbReference type="NCBIfam" id="NF000940">
    <property type="entry name" value="PRK00094.1-2"/>
    <property type="match status" value="1"/>
</dbReference>
<sequence>MSEIGVIGGGAWGIALAVVLARGGRRVRMWVRDPATLSAARTLPRLPDHVLPPAVSVGGVFPDAAAVQLLVVPTQHLRAVATRLRPGRGAALIACCKGVERGTGALPGEILAATQPAARHFVLSGPNFADEIAAGLPAAAVLAGDGMESAQALVETLRMPTLRLYASDDPLGVQLGGAAKNVIAIAAGIAIGAGLGENARAALVTRGIAELSRLVVALGGQAATASGLSGIGDLLLTCTGASSRNFSLGVGLGRGERLDDVLARRSTVAEGVSTAPALLARARAAGVEMPIVAAVAQVLDGTLDIASALRDLMSRPLRSE</sequence>
<keyword evidence="8 9" id="KW-1208">Phospholipid metabolism</keyword>
<feature type="binding site" evidence="9">
    <location>
        <position position="244"/>
    </location>
    <ligand>
        <name>NADPH</name>
        <dbReference type="ChEBI" id="CHEBI:57783"/>
    </ligand>
</feature>
<accession>A0A839UVP1</accession>
<feature type="binding site" evidence="12">
    <location>
        <begin position="8"/>
        <end position="13"/>
    </location>
    <ligand>
        <name>NAD(+)</name>
        <dbReference type="ChEBI" id="CHEBI:57540"/>
    </ligand>
</feature>
<comment type="catalytic activity">
    <reaction evidence="9">
        <text>sn-glycerol 3-phosphate + NAD(+) = dihydroxyacetone phosphate + NADH + H(+)</text>
        <dbReference type="Rhea" id="RHEA:11092"/>
        <dbReference type="ChEBI" id="CHEBI:15378"/>
        <dbReference type="ChEBI" id="CHEBI:57540"/>
        <dbReference type="ChEBI" id="CHEBI:57597"/>
        <dbReference type="ChEBI" id="CHEBI:57642"/>
        <dbReference type="ChEBI" id="CHEBI:57945"/>
        <dbReference type="EC" id="1.1.1.94"/>
    </reaction>
</comment>
<dbReference type="InterPro" id="IPR008927">
    <property type="entry name" value="6-PGluconate_DH-like_C_sf"/>
</dbReference>
<comment type="function">
    <text evidence="9">Catalyzes the reduction of the glycolytic intermediate dihydroxyacetone phosphate (DHAP) to sn-glycerol 3-phosphate (G3P), the key precursor for phospholipid synthesis.</text>
</comment>
<dbReference type="GO" id="GO:0047952">
    <property type="term" value="F:glycerol-3-phosphate dehydrogenase [NAD(P)+] activity"/>
    <property type="evidence" value="ECO:0007669"/>
    <property type="project" value="UniProtKB-UniRule"/>
</dbReference>
<evidence type="ECO:0000256" key="7">
    <source>
        <dbReference type="ARBA" id="ARBA00023209"/>
    </source>
</evidence>
<protein>
    <recommendedName>
        <fullName evidence="9">Glycerol-3-phosphate dehydrogenase [NAD(P)+]</fullName>
        <ecNumber evidence="9">1.1.1.94</ecNumber>
    </recommendedName>
    <alternativeName>
        <fullName evidence="9">NAD(P)(+)-dependent glycerol-3-phosphate dehydrogenase</fullName>
    </alternativeName>
    <alternativeName>
        <fullName evidence="9">NAD(P)H-dependent dihydroxyacetone-phosphate reductase</fullName>
    </alternativeName>
</protein>
<dbReference type="PRINTS" id="PR00077">
    <property type="entry name" value="GPDHDRGNASE"/>
</dbReference>
<comment type="caution">
    <text evidence="18">The sequence shown here is derived from an EMBL/GenBank/DDBJ whole genome shotgun (WGS) entry which is preliminary data.</text>
</comment>
<feature type="binding site" evidence="9">
    <location>
        <position position="268"/>
    </location>
    <ligand>
        <name>NADPH</name>
        <dbReference type="ChEBI" id="CHEBI:57783"/>
    </ligand>
</feature>
<evidence type="ECO:0000256" key="1">
    <source>
        <dbReference type="ARBA" id="ARBA00011009"/>
    </source>
</evidence>
<feature type="binding site" evidence="9">
    <location>
        <position position="12"/>
    </location>
    <ligand>
        <name>NADPH</name>
        <dbReference type="ChEBI" id="CHEBI:57783"/>
    </ligand>
</feature>
<evidence type="ECO:0000256" key="14">
    <source>
        <dbReference type="RuleBase" id="RU000439"/>
    </source>
</evidence>
<dbReference type="UniPathway" id="UPA00940"/>
<dbReference type="GO" id="GO:0005829">
    <property type="term" value="C:cytosol"/>
    <property type="evidence" value="ECO:0007669"/>
    <property type="project" value="TreeGrafter"/>
</dbReference>
<dbReference type="HAMAP" id="MF_00394">
    <property type="entry name" value="NAD_Glyc3P_dehydrog"/>
    <property type="match status" value="1"/>
</dbReference>
<dbReference type="GO" id="GO:0046168">
    <property type="term" value="P:glycerol-3-phosphate catabolic process"/>
    <property type="evidence" value="ECO:0007669"/>
    <property type="project" value="InterPro"/>
</dbReference>
<comment type="catalytic activity">
    <reaction evidence="9 14">
        <text>sn-glycerol 3-phosphate + NADP(+) = dihydroxyacetone phosphate + NADPH + H(+)</text>
        <dbReference type="Rhea" id="RHEA:11096"/>
        <dbReference type="ChEBI" id="CHEBI:15378"/>
        <dbReference type="ChEBI" id="CHEBI:57597"/>
        <dbReference type="ChEBI" id="CHEBI:57642"/>
        <dbReference type="ChEBI" id="CHEBI:57783"/>
        <dbReference type="ChEBI" id="CHEBI:58349"/>
        <dbReference type="EC" id="1.1.1.94"/>
    </reaction>
</comment>
<reference evidence="18 19" key="1">
    <citation type="submission" date="2020-08" db="EMBL/GenBank/DDBJ databases">
        <title>Genomic Encyclopedia of Type Strains, Phase III (KMG-III): the genomes of soil and plant-associated and newly described type strains.</title>
        <authorList>
            <person name="Whitman W."/>
        </authorList>
    </citation>
    <scope>NUCLEOTIDE SEQUENCE [LARGE SCALE GENOMIC DNA]</scope>
    <source>
        <strain evidence="18 19">CECT 8088</strain>
    </source>
</reference>
<dbReference type="PIRSF" id="PIRSF000114">
    <property type="entry name" value="Glycerol-3-P_dh"/>
    <property type="match status" value="1"/>
</dbReference>
<feature type="binding site" evidence="11">
    <location>
        <begin position="244"/>
        <end position="245"/>
    </location>
    <ligand>
        <name>substrate</name>
    </ligand>
</feature>
<feature type="active site" description="Proton acceptor" evidence="9 10">
    <location>
        <position position="180"/>
    </location>
</feature>
<evidence type="ECO:0000313" key="18">
    <source>
        <dbReference type="EMBL" id="MBB3174378.1"/>
    </source>
</evidence>
<keyword evidence="4 9" id="KW-0560">Oxidoreductase</keyword>
<gene>
    <name evidence="9" type="primary">gpsA</name>
    <name evidence="18" type="ORF">FHR90_002219</name>
</gene>
<feature type="domain" description="Glycerol-3-phosphate dehydrogenase NAD-dependent N-terminal" evidence="16">
    <location>
        <begin position="3"/>
        <end position="147"/>
    </location>
</feature>
<feature type="binding site" evidence="11">
    <location>
        <position position="97"/>
    </location>
    <ligand>
        <name>substrate</name>
    </ligand>
</feature>
<dbReference type="PROSITE" id="PS00957">
    <property type="entry name" value="NAD_G3PDH"/>
    <property type="match status" value="1"/>
</dbReference>
<evidence type="ECO:0000256" key="4">
    <source>
        <dbReference type="ARBA" id="ARBA00023002"/>
    </source>
</evidence>
<dbReference type="EC" id="1.1.1.94" evidence="9"/>
<dbReference type="FunFam" id="1.10.1040.10:FF:000001">
    <property type="entry name" value="Glycerol-3-phosphate dehydrogenase [NAD(P)+]"/>
    <property type="match status" value="1"/>
</dbReference>
<feature type="binding site" evidence="9">
    <location>
        <position position="129"/>
    </location>
    <ligand>
        <name>NADPH</name>
        <dbReference type="ChEBI" id="CHEBI:57783"/>
    </ligand>
</feature>
<dbReference type="Gene3D" id="1.10.1040.10">
    <property type="entry name" value="N-(1-d-carboxylethyl)-l-norvaline Dehydrogenase, domain 2"/>
    <property type="match status" value="1"/>
</dbReference>
<feature type="domain" description="Glycerol-3-phosphate dehydrogenase NAD-dependent C-terminal" evidence="17">
    <location>
        <begin position="169"/>
        <end position="309"/>
    </location>
</feature>
<comment type="pathway">
    <text evidence="9">Membrane lipid metabolism; glycerophospholipid metabolism.</text>
</comment>
<dbReference type="GO" id="GO:0046167">
    <property type="term" value="P:glycerol-3-phosphate biosynthetic process"/>
    <property type="evidence" value="ECO:0007669"/>
    <property type="project" value="UniProtKB-UniRule"/>
</dbReference>
<evidence type="ECO:0000256" key="11">
    <source>
        <dbReference type="PIRSR" id="PIRSR000114-2"/>
    </source>
</evidence>
<keyword evidence="15" id="KW-0472">Membrane</keyword>
<dbReference type="InterPro" id="IPR006168">
    <property type="entry name" value="G3P_DH_NAD-dep"/>
</dbReference>
<keyword evidence="19" id="KW-1185">Reference proteome</keyword>
<keyword evidence="9" id="KW-0547">Nucleotide-binding</keyword>
<evidence type="ECO:0000259" key="16">
    <source>
        <dbReference type="Pfam" id="PF01210"/>
    </source>
</evidence>
<keyword evidence="5 9" id="KW-0520">NAD</keyword>
<evidence type="ECO:0000256" key="15">
    <source>
        <dbReference type="SAM" id="Phobius"/>
    </source>
</evidence>
<dbReference type="NCBIfam" id="NF000942">
    <property type="entry name" value="PRK00094.1-4"/>
    <property type="match status" value="1"/>
</dbReference>
<feature type="binding site" evidence="9">
    <location>
        <position position="270"/>
    </location>
    <ligand>
        <name>NADPH</name>
        <dbReference type="ChEBI" id="CHEBI:57783"/>
    </ligand>
</feature>
<dbReference type="Pfam" id="PF01210">
    <property type="entry name" value="NAD_Gly3P_dh_N"/>
    <property type="match status" value="1"/>
</dbReference>
<dbReference type="RefSeq" id="WP_183275246.1">
    <property type="nucleotide sequence ID" value="NZ_JACHXV010000007.1"/>
</dbReference>
<dbReference type="SUPFAM" id="SSF51735">
    <property type="entry name" value="NAD(P)-binding Rossmann-fold domains"/>
    <property type="match status" value="1"/>
</dbReference>
<feature type="binding site" evidence="12">
    <location>
        <position position="244"/>
    </location>
    <ligand>
        <name>NAD(+)</name>
        <dbReference type="ChEBI" id="CHEBI:57540"/>
    </ligand>
</feature>
<dbReference type="SUPFAM" id="SSF48179">
    <property type="entry name" value="6-phosphogluconate dehydrogenase C-terminal domain-like"/>
    <property type="match status" value="1"/>
</dbReference>
<evidence type="ECO:0000256" key="10">
    <source>
        <dbReference type="PIRSR" id="PIRSR000114-1"/>
    </source>
</evidence>
<evidence type="ECO:0000256" key="3">
    <source>
        <dbReference type="ARBA" id="ARBA00022857"/>
    </source>
</evidence>
<dbReference type="PANTHER" id="PTHR11728:SF1">
    <property type="entry name" value="GLYCEROL-3-PHOSPHATE DEHYDROGENASE [NAD(+)] 2, CHLOROPLASTIC"/>
    <property type="match status" value="1"/>
</dbReference>
<evidence type="ECO:0000256" key="9">
    <source>
        <dbReference type="HAMAP-Rule" id="MF_00394"/>
    </source>
</evidence>
<dbReference type="GO" id="GO:0051287">
    <property type="term" value="F:NAD binding"/>
    <property type="evidence" value="ECO:0007669"/>
    <property type="project" value="InterPro"/>
</dbReference>
<feature type="transmembrane region" description="Helical" evidence="15">
    <location>
        <begin position="6"/>
        <end position="24"/>
    </location>
</feature>
<name>A0A839UVP1_9PROT</name>
<dbReference type="InterPro" id="IPR011128">
    <property type="entry name" value="G3P_DH_NAD-dep_N"/>
</dbReference>
<evidence type="ECO:0000256" key="12">
    <source>
        <dbReference type="PIRSR" id="PIRSR000114-3"/>
    </source>
</evidence>
<dbReference type="EMBL" id="JACHXV010000007">
    <property type="protein sequence ID" value="MBB3174378.1"/>
    <property type="molecule type" value="Genomic_DNA"/>
</dbReference>
<keyword evidence="15" id="KW-0812">Transmembrane</keyword>
<dbReference type="Pfam" id="PF07479">
    <property type="entry name" value="NAD_Gly3P_dh_C"/>
    <property type="match status" value="1"/>
</dbReference>
<feature type="binding site" evidence="9">
    <location>
        <position position="32"/>
    </location>
    <ligand>
        <name>NADPH</name>
        <dbReference type="ChEBI" id="CHEBI:57783"/>
    </ligand>
</feature>
<feature type="binding site" evidence="12">
    <location>
        <position position="129"/>
    </location>
    <ligand>
        <name>NAD(+)</name>
        <dbReference type="ChEBI" id="CHEBI:57540"/>
    </ligand>
</feature>
<dbReference type="Gene3D" id="3.40.50.720">
    <property type="entry name" value="NAD(P)-binding Rossmann-like Domain"/>
    <property type="match status" value="1"/>
</dbReference>
<dbReference type="InterPro" id="IPR036291">
    <property type="entry name" value="NAD(P)-bd_dom_sf"/>
</dbReference>
<dbReference type="Proteomes" id="UP000557688">
    <property type="component" value="Unassembled WGS sequence"/>
</dbReference>
<feature type="binding site" evidence="9">
    <location>
        <position position="97"/>
    </location>
    <ligand>
        <name>NADPH</name>
        <dbReference type="ChEBI" id="CHEBI:57783"/>
    </ligand>
</feature>